<dbReference type="RefSeq" id="WP_015779481.1">
    <property type="nucleotide sequence ID" value="NC_013169.1"/>
</dbReference>
<evidence type="ECO:0008006" key="3">
    <source>
        <dbReference type="Google" id="ProtNLM"/>
    </source>
</evidence>
<sequence length="577" mass="62666">MARLNLKAIEERVAPLGGRDSYDREFIFELLLAYGKPQGNVTRLRNGSLSVAVDPATEVAQKNVVYFKETTDDPLAASPHQIRRPHWDVVVLGDFTESDRLVLDLTPPASTPRDVTCHHGPCEPPRNPGRFSAGVVTTTPGQDSAPATCQKRRYTFDVNSNRSRTTSSDCATGSAAATTWAYNAGDASTTGGNGQGAYSYGAFGRQTTIPKADTPTGDGDLTIGYYHDDAPRLVAQGGVVTTFTRDAAGRRLGQSTTGWAQTPQDASAVGELVRHYGDDSDNPTWVTFEGGTERYLPGLGGDLGLQMNTRGQTAETELTVTNPHGDIVTTIPLGDGNTATGISAWSDYTEYGTPRTPATTGLVHGVTGYGWLGGKERATPTGTFGLTLMGARLYNPVTGRFTTTDPVYGGNANTYTYPADPINMTDLNGLWSWGKRKWRQAKNAWSRQSRAVTGNSRAARWYRGGCSWAPGIAGSACSAHISASYWQTDRRESARWGATALASSFGGNYASKAWQSKHLFGKLPRMSFRRGWKKRGYWRSRFSGRRSAIYWSSHIHGMAAGGFVDGFGRRFKWWGRK</sequence>
<proteinExistence type="predicted"/>
<name>C7NI29_KYTSD</name>
<dbReference type="Proteomes" id="UP000006666">
    <property type="component" value="Chromosome"/>
</dbReference>
<evidence type="ECO:0000313" key="1">
    <source>
        <dbReference type="EMBL" id="ACV06536.1"/>
    </source>
</evidence>
<protein>
    <recommendedName>
        <fullName evidence="3">RHS repeat-associated core domain protein</fullName>
    </recommendedName>
</protein>
<dbReference type="STRING" id="478801.Ksed_15150"/>
<dbReference type="InterPro" id="IPR022385">
    <property type="entry name" value="Rhs_assc_core"/>
</dbReference>
<dbReference type="eggNOG" id="COG3209">
    <property type="taxonomic scope" value="Bacteria"/>
</dbReference>
<dbReference type="NCBIfam" id="TIGR03696">
    <property type="entry name" value="Rhs_assc_core"/>
    <property type="match status" value="1"/>
</dbReference>
<accession>C7NI29</accession>
<keyword evidence="2" id="KW-1185">Reference proteome</keyword>
<reference evidence="1 2" key="1">
    <citation type="journal article" date="2009" name="Stand. Genomic Sci.">
        <title>Complete genome sequence of Kytococcus sedentarius type strain (541).</title>
        <authorList>
            <person name="Sims D."/>
            <person name="Brettin T."/>
            <person name="Detter J.C."/>
            <person name="Han C."/>
            <person name="Lapidus A."/>
            <person name="Copeland A."/>
            <person name="Glavina Del Rio T."/>
            <person name="Nolan M."/>
            <person name="Chen F."/>
            <person name="Lucas S."/>
            <person name="Tice H."/>
            <person name="Cheng J.F."/>
            <person name="Bruce D."/>
            <person name="Goodwin L."/>
            <person name="Pitluck S."/>
            <person name="Ovchinnikova G."/>
            <person name="Pati A."/>
            <person name="Ivanova N."/>
            <person name="Mavrommatis K."/>
            <person name="Chen A."/>
            <person name="Palaniappan K."/>
            <person name="D'haeseleer P."/>
            <person name="Chain P."/>
            <person name="Bristow J."/>
            <person name="Eisen J.A."/>
            <person name="Markowitz V."/>
            <person name="Hugenholtz P."/>
            <person name="Schneider S."/>
            <person name="Goker M."/>
            <person name="Pukall R."/>
            <person name="Kyrpides N.C."/>
            <person name="Klenk H.P."/>
        </authorList>
    </citation>
    <scope>NUCLEOTIDE SEQUENCE [LARGE SCALE GENOMIC DNA]</scope>
    <source>
        <strain evidence="2">ATCC 14392 / DSM 20547 / JCM 11482 / CCUG 33030 / NBRC 15357 / NCTC 11040 / CCM 314 / 541</strain>
    </source>
</reference>
<evidence type="ECO:0000313" key="2">
    <source>
        <dbReference type="Proteomes" id="UP000006666"/>
    </source>
</evidence>
<dbReference type="AlphaFoldDB" id="C7NI29"/>
<gene>
    <name evidence="1" type="ordered locus">Ksed_15150</name>
</gene>
<dbReference type="KEGG" id="kse:Ksed_15150"/>
<dbReference type="HOGENOM" id="CLU_472329_0_0_11"/>
<organism evidence="1 2">
    <name type="scientific">Kytococcus sedentarius (strain ATCC 14392 / DSM 20547 / JCM 11482 / CCUG 33030 / NBRC 15357 / NCTC 11040 / CCM 314 / 541)</name>
    <name type="common">Micrococcus sedentarius</name>
    <dbReference type="NCBI Taxonomy" id="478801"/>
    <lineage>
        <taxon>Bacteria</taxon>
        <taxon>Bacillati</taxon>
        <taxon>Actinomycetota</taxon>
        <taxon>Actinomycetes</taxon>
        <taxon>Micrococcales</taxon>
        <taxon>Kytococcaceae</taxon>
        <taxon>Kytococcus</taxon>
    </lineage>
</organism>
<dbReference type="Gene3D" id="2.180.10.10">
    <property type="entry name" value="RHS repeat-associated core"/>
    <property type="match status" value="1"/>
</dbReference>
<dbReference type="EMBL" id="CP001686">
    <property type="protein sequence ID" value="ACV06536.1"/>
    <property type="molecule type" value="Genomic_DNA"/>
</dbReference>